<dbReference type="PROSITE" id="PS51257">
    <property type="entry name" value="PROKAR_LIPOPROTEIN"/>
    <property type="match status" value="1"/>
</dbReference>
<gene>
    <name evidence="1" type="ORF">UFOVP844_17</name>
</gene>
<evidence type="ECO:0008006" key="2">
    <source>
        <dbReference type="Google" id="ProtNLM"/>
    </source>
</evidence>
<organism evidence="1">
    <name type="scientific">uncultured Caudovirales phage</name>
    <dbReference type="NCBI Taxonomy" id="2100421"/>
    <lineage>
        <taxon>Viruses</taxon>
        <taxon>Duplodnaviria</taxon>
        <taxon>Heunggongvirae</taxon>
        <taxon>Uroviricota</taxon>
        <taxon>Caudoviricetes</taxon>
        <taxon>Peduoviridae</taxon>
        <taxon>Maltschvirus</taxon>
        <taxon>Maltschvirus maltsch</taxon>
    </lineage>
</organism>
<reference evidence="1" key="1">
    <citation type="submission" date="2020-04" db="EMBL/GenBank/DDBJ databases">
        <authorList>
            <person name="Chiriac C."/>
            <person name="Salcher M."/>
            <person name="Ghai R."/>
            <person name="Kavagutti S V."/>
        </authorList>
    </citation>
    <scope>NUCLEOTIDE SEQUENCE</scope>
</reference>
<sequence length="53" mass="5821">MKYILISFLMLLSSCSYSINQIHTEGTASDVVDDTLNQQPNISPNLNLPLGIP</sequence>
<evidence type="ECO:0000313" key="1">
    <source>
        <dbReference type="EMBL" id="CAB4166218.1"/>
    </source>
</evidence>
<dbReference type="EMBL" id="LR796795">
    <property type="protein sequence ID" value="CAB4166218.1"/>
    <property type="molecule type" value="Genomic_DNA"/>
</dbReference>
<protein>
    <recommendedName>
        <fullName evidence="2">Lipoprotein</fullName>
    </recommendedName>
</protein>
<proteinExistence type="predicted"/>
<name>A0A6J5PAJ0_9CAUD</name>
<accession>A0A6J5PAJ0</accession>